<name>A0ABY7VIS2_9GAMM</name>
<dbReference type="Proteomes" id="UP001215231">
    <property type="component" value="Chromosome"/>
</dbReference>
<organism evidence="3 4">
    <name type="scientific">Thalassomonas haliotis</name>
    <dbReference type="NCBI Taxonomy" id="485448"/>
    <lineage>
        <taxon>Bacteria</taxon>
        <taxon>Pseudomonadati</taxon>
        <taxon>Pseudomonadota</taxon>
        <taxon>Gammaproteobacteria</taxon>
        <taxon>Alteromonadales</taxon>
        <taxon>Colwelliaceae</taxon>
        <taxon>Thalassomonas</taxon>
    </lineage>
</organism>
<dbReference type="EMBL" id="CP059693">
    <property type="protein sequence ID" value="WDE13282.1"/>
    <property type="molecule type" value="Genomic_DNA"/>
</dbReference>
<gene>
    <name evidence="3" type="ORF">H3N35_07535</name>
</gene>
<dbReference type="Pfam" id="PF00534">
    <property type="entry name" value="Glycos_transf_1"/>
    <property type="match status" value="1"/>
</dbReference>
<sequence length="384" mass="42500">MKIVILPSWYRNNACATQGSFFKEQANALAALGLEVTLLYPHGYSFNKLFDCHSSVTFNGTISEVLLGYPRLPVRFRRLNHYIRQKMYLWMFKRYLACHGKPDLILAHSTAFGGAGIAADAIADTYGIPFVIMEHASAFDKASFPAKEQRAISQAFTNANKVLAVSESLKSKLQQFGVAREIVVVPNTLDLDLFNHTLYPRKSKGGNKKVFCAIGYLLPVKGFDVLLQAFSKLCSQHTDVELRIIGDGPERENLKALAKSLNIDAQVLFLGIKDRQSVAREIAEADCFVSASRSETFGVVYIEALAMGKYVIGTQCGGPDNIVTLPYGVLVAVNDSQALADEMKSFIDNSLEDCSKQRIEYVNAHFSPSVVAQKLKEQFQYVIG</sequence>
<evidence type="ECO:0000259" key="1">
    <source>
        <dbReference type="Pfam" id="PF00534"/>
    </source>
</evidence>
<proteinExistence type="predicted"/>
<keyword evidence="4" id="KW-1185">Reference proteome</keyword>
<dbReference type="PANTHER" id="PTHR45947:SF3">
    <property type="entry name" value="SULFOQUINOVOSYL TRANSFERASE SQD2"/>
    <property type="match status" value="1"/>
</dbReference>
<dbReference type="Gene3D" id="3.40.50.2000">
    <property type="entry name" value="Glycogen Phosphorylase B"/>
    <property type="match status" value="2"/>
</dbReference>
<reference evidence="3 4" key="1">
    <citation type="journal article" date="2022" name="Mar. Drugs">
        <title>Bioassay-Guided Fractionation Leads to the Detection of Cholic Acid Generated by the Rare Thalassomonas sp.</title>
        <authorList>
            <person name="Pheiffer F."/>
            <person name="Schneider Y.K."/>
            <person name="Hansen E.H."/>
            <person name="Andersen J.H."/>
            <person name="Isaksson J."/>
            <person name="Busche T."/>
            <person name="R C."/>
            <person name="Kalinowski J."/>
            <person name="Zyl L.V."/>
            <person name="Trindade M."/>
        </authorList>
    </citation>
    <scope>NUCLEOTIDE SEQUENCE [LARGE SCALE GENOMIC DNA]</scope>
    <source>
        <strain evidence="3 4">A5K-61T</strain>
    </source>
</reference>
<dbReference type="InterPro" id="IPR050194">
    <property type="entry name" value="Glycosyltransferase_grp1"/>
</dbReference>
<dbReference type="Pfam" id="PF13439">
    <property type="entry name" value="Glyco_transf_4"/>
    <property type="match status" value="1"/>
</dbReference>
<feature type="domain" description="Glycosyltransferase subfamily 4-like N-terminal" evidence="2">
    <location>
        <begin position="21"/>
        <end position="192"/>
    </location>
</feature>
<dbReference type="RefSeq" id="WP_274053636.1">
    <property type="nucleotide sequence ID" value="NZ_CP059693.1"/>
</dbReference>
<accession>A0ABY7VIS2</accession>
<feature type="domain" description="Glycosyl transferase family 1" evidence="1">
    <location>
        <begin position="204"/>
        <end position="354"/>
    </location>
</feature>
<dbReference type="InterPro" id="IPR001296">
    <property type="entry name" value="Glyco_trans_1"/>
</dbReference>
<evidence type="ECO:0000259" key="2">
    <source>
        <dbReference type="Pfam" id="PF13439"/>
    </source>
</evidence>
<evidence type="ECO:0000313" key="3">
    <source>
        <dbReference type="EMBL" id="WDE13282.1"/>
    </source>
</evidence>
<evidence type="ECO:0000313" key="4">
    <source>
        <dbReference type="Proteomes" id="UP001215231"/>
    </source>
</evidence>
<protein>
    <submittedName>
        <fullName evidence="3">Glycosyltransferase</fullName>
    </submittedName>
</protein>
<dbReference type="InterPro" id="IPR028098">
    <property type="entry name" value="Glyco_trans_4-like_N"/>
</dbReference>
<dbReference type="SUPFAM" id="SSF53756">
    <property type="entry name" value="UDP-Glycosyltransferase/glycogen phosphorylase"/>
    <property type="match status" value="1"/>
</dbReference>
<dbReference type="PANTHER" id="PTHR45947">
    <property type="entry name" value="SULFOQUINOVOSYL TRANSFERASE SQD2"/>
    <property type="match status" value="1"/>
</dbReference>